<dbReference type="KEGG" id="cim:CIMG_08406"/>
<proteinExistence type="predicted"/>
<accession>A0A0E1RW27</accession>
<dbReference type="InParanoid" id="A0A0E1RW27"/>
<dbReference type="EMBL" id="GG704913">
    <property type="protein sequence ID" value="EAS29660.1"/>
    <property type="molecule type" value="Genomic_DNA"/>
</dbReference>
<gene>
    <name evidence="1" type="ORF">CIMG_08406</name>
</gene>
<keyword evidence="2" id="KW-1185">Reference proteome</keyword>
<dbReference type="AlphaFoldDB" id="A0A0E1RW27"/>
<dbReference type="Proteomes" id="UP000001261">
    <property type="component" value="Unassembled WGS sequence"/>
</dbReference>
<evidence type="ECO:0000313" key="1">
    <source>
        <dbReference type="EMBL" id="EAS29660.1"/>
    </source>
</evidence>
<dbReference type="VEuPathDB" id="FungiDB:CIMG_08406"/>
<reference evidence="2" key="2">
    <citation type="journal article" date="2010" name="Genome Res.">
        <title>Population genomic sequencing of Coccidioides fungi reveals recent hybridization and transposon control.</title>
        <authorList>
            <person name="Neafsey D.E."/>
            <person name="Barker B.M."/>
            <person name="Sharpton T.J."/>
            <person name="Stajich J.E."/>
            <person name="Park D.J."/>
            <person name="Whiston E."/>
            <person name="Hung C.-Y."/>
            <person name="McMahan C."/>
            <person name="White J."/>
            <person name="Sykes S."/>
            <person name="Heiman D."/>
            <person name="Young S."/>
            <person name="Zeng Q."/>
            <person name="Abouelleil A."/>
            <person name="Aftuck L."/>
            <person name="Bessette D."/>
            <person name="Brown A."/>
            <person name="FitzGerald M."/>
            <person name="Lui A."/>
            <person name="Macdonald J.P."/>
            <person name="Priest M."/>
            <person name="Orbach M.J."/>
            <person name="Galgiani J.N."/>
            <person name="Kirkland T.N."/>
            <person name="Cole G.T."/>
            <person name="Birren B.W."/>
            <person name="Henn M.R."/>
            <person name="Taylor J.W."/>
            <person name="Rounsley S.D."/>
        </authorList>
    </citation>
    <scope>GENOME REANNOTATION</scope>
    <source>
        <strain evidence="2">RS</strain>
    </source>
</reference>
<name>A0A0E1RW27_COCIM</name>
<protein>
    <submittedName>
        <fullName evidence="1">Uncharacterized protein</fullName>
    </submittedName>
</protein>
<sequence>MVEFHPFLFEKLLHKEPTHIHPPGGQPWQLVLAQSVAPVRGRFLHGGYAARPKVSPFPKVGILVLFHFFFEVNGEDVVRVWTNEKIFKLRRLPLHIIAISHAYKLDDSGQH</sequence>
<dbReference type="RefSeq" id="XP_001241243.1">
    <property type="nucleotide sequence ID" value="XM_001241242.1"/>
</dbReference>
<evidence type="ECO:0000313" key="2">
    <source>
        <dbReference type="Proteomes" id="UP000001261"/>
    </source>
</evidence>
<reference evidence="2" key="1">
    <citation type="journal article" date="2009" name="Genome Res.">
        <title>Comparative genomic analyses of the human fungal pathogens Coccidioides and their relatives.</title>
        <authorList>
            <person name="Sharpton T.J."/>
            <person name="Stajich J.E."/>
            <person name="Rounsley S.D."/>
            <person name="Gardner M.J."/>
            <person name="Wortman J.R."/>
            <person name="Jordar V.S."/>
            <person name="Maiti R."/>
            <person name="Kodira C.D."/>
            <person name="Neafsey D.E."/>
            <person name="Zeng Q."/>
            <person name="Hung C.-Y."/>
            <person name="McMahan C."/>
            <person name="Muszewska A."/>
            <person name="Grynberg M."/>
            <person name="Mandel M.A."/>
            <person name="Kellner E.M."/>
            <person name="Barker B.M."/>
            <person name="Galgiani J.N."/>
            <person name="Orbach M.J."/>
            <person name="Kirkland T.N."/>
            <person name="Cole G.T."/>
            <person name="Henn M.R."/>
            <person name="Birren B.W."/>
            <person name="Taylor J.W."/>
        </authorList>
    </citation>
    <scope>NUCLEOTIDE SEQUENCE [LARGE SCALE GENOMIC DNA]</scope>
    <source>
        <strain evidence="2">RS</strain>
    </source>
</reference>
<organism evidence="1 2">
    <name type="scientific">Coccidioides immitis (strain RS)</name>
    <name type="common">Valley fever fungus</name>
    <dbReference type="NCBI Taxonomy" id="246410"/>
    <lineage>
        <taxon>Eukaryota</taxon>
        <taxon>Fungi</taxon>
        <taxon>Dikarya</taxon>
        <taxon>Ascomycota</taxon>
        <taxon>Pezizomycotina</taxon>
        <taxon>Eurotiomycetes</taxon>
        <taxon>Eurotiomycetidae</taxon>
        <taxon>Onygenales</taxon>
        <taxon>Onygenaceae</taxon>
        <taxon>Coccidioides</taxon>
    </lineage>
</organism>
<dbReference type="GeneID" id="4559571"/>